<dbReference type="InterPro" id="IPR050072">
    <property type="entry name" value="Peptidase_M20A"/>
</dbReference>
<dbReference type="InterPro" id="IPR001261">
    <property type="entry name" value="ArgE/DapE_CS"/>
</dbReference>
<evidence type="ECO:0000256" key="6">
    <source>
        <dbReference type="ARBA" id="ARBA00022723"/>
    </source>
</evidence>
<dbReference type="PANTHER" id="PTHR43808">
    <property type="entry name" value="ACETYLORNITHINE DEACETYLASE"/>
    <property type="match status" value="1"/>
</dbReference>
<dbReference type="AlphaFoldDB" id="A0A1G7C2N0"/>
<evidence type="ECO:0000256" key="9">
    <source>
        <dbReference type="ARBA" id="ARBA00023285"/>
    </source>
</evidence>
<evidence type="ECO:0000256" key="8">
    <source>
        <dbReference type="ARBA" id="ARBA00022833"/>
    </source>
</evidence>
<dbReference type="PROSITE" id="PS00759">
    <property type="entry name" value="ARGE_DAPE_CPG2_2"/>
    <property type="match status" value="1"/>
</dbReference>
<dbReference type="EMBL" id="FNAP01000005">
    <property type="protein sequence ID" value="SDE32685.1"/>
    <property type="molecule type" value="Genomic_DNA"/>
</dbReference>
<gene>
    <name evidence="11" type="ORF">SAMN05421720_105245</name>
</gene>
<dbReference type="GO" id="GO:0008777">
    <property type="term" value="F:acetylornithine deacetylase activity"/>
    <property type="evidence" value="ECO:0007669"/>
    <property type="project" value="TreeGrafter"/>
</dbReference>
<dbReference type="InterPro" id="IPR036264">
    <property type="entry name" value="Bact_exopeptidase_dim_dom"/>
</dbReference>
<evidence type="ECO:0000256" key="2">
    <source>
        <dbReference type="ARBA" id="ARBA00005691"/>
    </source>
</evidence>
<evidence type="ECO:0000256" key="1">
    <source>
        <dbReference type="ARBA" id="ARBA00001947"/>
    </source>
</evidence>
<dbReference type="GO" id="GO:0006526">
    <property type="term" value="P:L-arginine biosynthetic process"/>
    <property type="evidence" value="ECO:0007669"/>
    <property type="project" value="UniProtKB-KW"/>
</dbReference>
<keyword evidence="8" id="KW-0862">Zinc</keyword>
<dbReference type="NCBIfam" id="TIGR01892">
    <property type="entry name" value="AcOrn-deacetyl"/>
    <property type="match status" value="1"/>
</dbReference>
<evidence type="ECO:0000256" key="4">
    <source>
        <dbReference type="ARBA" id="ARBA00022571"/>
    </source>
</evidence>
<dbReference type="Proteomes" id="UP000199412">
    <property type="component" value="Unassembled WGS sequence"/>
</dbReference>
<dbReference type="SUPFAM" id="SSF55031">
    <property type="entry name" value="Bacterial exopeptidase dimerisation domain"/>
    <property type="match status" value="1"/>
</dbReference>
<dbReference type="RefSeq" id="WP_092785378.1">
    <property type="nucleotide sequence ID" value="NZ_FNAP01000005.1"/>
</dbReference>
<reference evidence="11 12" key="1">
    <citation type="submission" date="2016-10" db="EMBL/GenBank/DDBJ databases">
        <authorList>
            <person name="de Groot N.N."/>
        </authorList>
    </citation>
    <scope>NUCLEOTIDE SEQUENCE [LARGE SCALE GENOMIC DNA]</scope>
    <source>
        <strain evidence="11 12">ATCC 700224</strain>
    </source>
</reference>
<comment type="cofactor">
    <cofactor evidence="1">
        <name>Zn(2+)</name>
        <dbReference type="ChEBI" id="CHEBI:29105"/>
    </cofactor>
</comment>
<organism evidence="11 12">
    <name type="scientific">Rhodospira trueperi</name>
    <dbReference type="NCBI Taxonomy" id="69960"/>
    <lineage>
        <taxon>Bacteria</taxon>
        <taxon>Pseudomonadati</taxon>
        <taxon>Pseudomonadota</taxon>
        <taxon>Alphaproteobacteria</taxon>
        <taxon>Rhodospirillales</taxon>
        <taxon>Rhodospirillaceae</taxon>
        <taxon>Rhodospira</taxon>
    </lineage>
</organism>
<keyword evidence="4" id="KW-0055">Arginine biosynthesis</keyword>
<dbReference type="OrthoDB" id="9809784at2"/>
<dbReference type="NCBIfam" id="NF005710">
    <property type="entry name" value="PRK07522.1"/>
    <property type="match status" value="1"/>
</dbReference>
<keyword evidence="3" id="KW-0963">Cytoplasm</keyword>
<dbReference type="InterPro" id="IPR011650">
    <property type="entry name" value="Peptidase_M20_dimer"/>
</dbReference>
<dbReference type="Pfam" id="PF01546">
    <property type="entry name" value="Peptidase_M20"/>
    <property type="match status" value="1"/>
</dbReference>
<evidence type="ECO:0000256" key="3">
    <source>
        <dbReference type="ARBA" id="ARBA00022490"/>
    </source>
</evidence>
<keyword evidence="6" id="KW-0479">Metal-binding</keyword>
<accession>A0A1G7C2N0</accession>
<dbReference type="SUPFAM" id="SSF53187">
    <property type="entry name" value="Zn-dependent exopeptidases"/>
    <property type="match status" value="1"/>
</dbReference>
<evidence type="ECO:0000259" key="10">
    <source>
        <dbReference type="Pfam" id="PF07687"/>
    </source>
</evidence>
<dbReference type="InterPro" id="IPR002933">
    <property type="entry name" value="Peptidase_M20"/>
</dbReference>
<protein>
    <submittedName>
        <fullName evidence="11">Acetylornithine deacetylase</fullName>
    </submittedName>
</protein>
<dbReference type="InterPro" id="IPR010169">
    <property type="entry name" value="AcOrn-deacetyl"/>
</dbReference>
<dbReference type="STRING" id="69960.SAMN05421720_105245"/>
<dbReference type="Gene3D" id="3.40.630.10">
    <property type="entry name" value="Zn peptidases"/>
    <property type="match status" value="1"/>
</dbReference>
<feature type="domain" description="Peptidase M20 dimerisation" evidence="10">
    <location>
        <begin position="186"/>
        <end position="291"/>
    </location>
</feature>
<evidence type="ECO:0000313" key="12">
    <source>
        <dbReference type="Proteomes" id="UP000199412"/>
    </source>
</evidence>
<evidence type="ECO:0000313" key="11">
    <source>
        <dbReference type="EMBL" id="SDE32685.1"/>
    </source>
</evidence>
<dbReference type="PANTHER" id="PTHR43808:SF31">
    <property type="entry name" value="N-ACETYL-L-CITRULLINE DEACETYLASE"/>
    <property type="match status" value="1"/>
</dbReference>
<keyword evidence="7" id="KW-0378">Hydrolase</keyword>
<evidence type="ECO:0000256" key="5">
    <source>
        <dbReference type="ARBA" id="ARBA00022605"/>
    </source>
</evidence>
<dbReference type="CDD" id="cd03894">
    <property type="entry name" value="M20_ArgE"/>
    <property type="match status" value="1"/>
</dbReference>
<keyword evidence="12" id="KW-1185">Reference proteome</keyword>
<comment type="similarity">
    <text evidence="2">Belongs to the peptidase M20A family. ArgE subfamily.</text>
</comment>
<evidence type="ECO:0000256" key="7">
    <source>
        <dbReference type="ARBA" id="ARBA00022801"/>
    </source>
</evidence>
<sequence length="396" mass="41936">MTEGPVPPSTASADIQSCVEMIGHLVGFDTTSRGSNLGLIHFVRDHLAAHGVPATVIPSTDGTKANLFATIGPNVPGGVVLSGHTDVVPVDGQDWDSDPFTLTERDDRLFGRGTADMKSFPAIALALVPEMLGAALRRPIHLALSYDEEVGCFGAPALIDHIRADVPPPSAVIVGEPTEMRIVGMTKGIDVVRTTITGREVHSSQPHLGASAVMNAAALVHWLSERAGERAAMPVAGLPFDPPWSTITCDVIEGGTAHNIIAKTCSFIWTVRAMPDDDPALLRAAFLAEAARIEADMQRIAEEARVTTTVLASVPAFRHEPGSEAERLVRTLTGDNGLGAVAFAAEAGQFQQAGFPTIMCGPGSMAQAHQPNEFITLDQVRAGTAFMRRLIEHLTQ</sequence>
<name>A0A1G7C2N0_9PROT</name>
<proteinExistence type="inferred from homology"/>
<dbReference type="Pfam" id="PF07687">
    <property type="entry name" value="M20_dimer"/>
    <property type="match status" value="1"/>
</dbReference>
<dbReference type="Gene3D" id="3.30.70.360">
    <property type="match status" value="1"/>
</dbReference>
<keyword evidence="9" id="KW-0170">Cobalt</keyword>
<keyword evidence="5" id="KW-0028">Amino-acid biosynthesis</keyword>
<dbReference type="GO" id="GO:0046872">
    <property type="term" value="F:metal ion binding"/>
    <property type="evidence" value="ECO:0007669"/>
    <property type="project" value="UniProtKB-KW"/>
</dbReference>